<proteinExistence type="predicted"/>
<protein>
    <submittedName>
        <fullName evidence="2">Uncharacterized protein</fullName>
    </submittedName>
</protein>
<evidence type="ECO:0000313" key="2">
    <source>
        <dbReference type="EMBL" id="RWX30649.1"/>
    </source>
</evidence>
<gene>
    <name evidence="2" type="ORF">EHI47_14450</name>
</gene>
<dbReference type="Proteomes" id="UP000283817">
    <property type="component" value="Unassembled WGS sequence"/>
</dbReference>
<dbReference type="EMBL" id="SBHX01000035">
    <property type="protein sequence ID" value="RWX30649.1"/>
    <property type="molecule type" value="Genomic_DNA"/>
</dbReference>
<sequence length="263" mass="29718">MGRYLKWSLVGAAVGMLAATFAFPVFQAWIREFQGLITGLAAVFAATITIGKMDATIGTMERTDKAAQLRHEQSQRQSQNALALTREIDQESERRHRQMMALTLRSDRLKVSRLVEPVMPSIIRAITELDSIISRTGLDDVGSQMLFVSEVENCVNFLTHYLNNPQMKEAYELFDGKLAIDFQDAQYRANHLRTAAQKLMEEIRNKSKEREPEVEIFVAVRSDLKSMMIRALLLKNCLGEVRQGLSTLADLYLSEGYALGKNI</sequence>
<name>A0A444I125_RHILE</name>
<dbReference type="RefSeq" id="WP_128410812.1">
    <property type="nucleotide sequence ID" value="NZ_SBHX01000035.1"/>
</dbReference>
<keyword evidence="1" id="KW-0812">Transmembrane</keyword>
<evidence type="ECO:0000256" key="1">
    <source>
        <dbReference type="SAM" id="Phobius"/>
    </source>
</evidence>
<accession>A0A444I125</accession>
<keyword evidence="1" id="KW-1133">Transmembrane helix</keyword>
<evidence type="ECO:0000313" key="3">
    <source>
        <dbReference type="Proteomes" id="UP000283817"/>
    </source>
</evidence>
<keyword evidence="1" id="KW-0472">Membrane</keyword>
<reference evidence="2 3" key="1">
    <citation type="submission" date="2019-01" db="EMBL/GenBank/DDBJ databases">
        <title>RHIZO-ID as a novel technology for direct rhizobia identification.</title>
        <authorList>
            <person name="De Meyer S.E."/>
        </authorList>
    </citation>
    <scope>NUCLEOTIDE SEQUENCE [LARGE SCALE GENOMIC DNA]</scope>
    <source>
        <strain evidence="2 3">WSM448</strain>
    </source>
</reference>
<comment type="caution">
    <text evidence="2">The sequence shown here is derived from an EMBL/GenBank/DDBJ whole genome shotgun (WGS) entry which is preliminary data.</text>
</comment>
<organism evidence="2 3">
    <name type="scientific">Rhizobium leguminosarum</name>
    <dbReference type="NCBI Taxonomy" id="384"/>
    <lineage>
        <taxon>Bacteria</taxon>
        <taxon>Pseudomonadati</taxon>
        <taxon>Pseudomonadota</taxon>
        <taxon>Alphaproteobacteria</taxon>
        <taxon>Hyphomicrobiales</taxon>
        <taxon>Rhizobiaceae</taxon>
        <taxon>Rhizobium/Agrobacterium group</taxon>
        <taxon>Rhizobium</taxon>
    </lineage>
</organism>
<feature type="transmembrane region" description="Helical" evidence="1">
    <location>
        <begin position="7"/>
        <end position="30"/>
    </location>
</feature>
<dbReference type="AlphaFoldDB" id="A0A444I125"/>